<name>A0A0D0JCT5_AGRTU</name>
<dbReference type="InterPro" id="IPR006538">
    <property type="entry name" value="CobT"/>
</dbReference>
<feature type="compositionally biased region" description="Acidic residues" evidence="2">
    <location>
        <begin position="221"/>
        <end position="296"/>
    </location>
</feature>
<dbReference type="SMART" id="SM00327">
    <property type="entry name" value="VWA"/>
    <property type="match status" value="1"/>
</dbReference>
<dbReference type="InterPro" id="IPR002035">
    <property type="entry name" value="VWF_A"/>
</dbReference>
<accession>A0A0D0JCT5</accession>
<dbReference type="SUPFAM" id="SSF53300">
    <property type="entry name" value="vWA-like"/>
    <property type="match status" value="1"/>
</dbReference>
<evidence type="ECO:0000259" key="3">
    <source>
        <dbReference type="PROSITE" id="PS50234"/>
    </source>
</evidence>
<dbReference type="InterPro" id="IPR051928">
    <property type="entry name" value="NorD/CobT"/>
</dbReference>
<dbReference type="Pfam" id="PF06213">
    <property type="entry name" value="CobT"/>
    <property type="match status" value="1"/>
</dbReference>
<dbReference type="Gene3D" id="3.40.50.410">
    <property type="entry name" value="von Willebrand factor, type A domain"/>
    <property type="match status" value="1"/>
</dbReference>
<feature type="domain" description="VWFA" evidence="3">
    <location>
        <begin position="414"/>
        <end position="630"/>
    </location>
</feature>
<evidence type="ECO:0000256" key="1">
    <source>
        <dbReference type="NCBIfam" id="TIGR01651"/>
    </source>
</evidence>
<protein>
    <recommendedName>
        <fullName evidence="1">Cobaltochelatase subunit CobT</fullName>
        <ecNumber evidence="1">6.6.1.2</ecNumber>
    </recommendedName>
</protein>
<dbReference type="PROSITE" id="PS50234">
    <property type="entry name" value="VWFA"/>
    <property type="match status" value="1"/>
</dbReference>
<feature type="region of interest" description="Disordered" evidence="2">
    <location>
        <begin position="221"/>
        <end position="313"/>
    </location>
</feature>
<gene>
    <name evidence="4" type="ORF">RU07_06940</name>
</gene>
<dbReference type="PIRSF" id="PIRSF031715">
    <property type="entry name" value="Cob_chel_CobT"/>
    <property type="match status" value="1"/>
</dbReference>
<dbReference type="Pfam" id="PF11775">
    <property type="entry name" value="CobT_C"/>
    <property type="match status" value="1"/>
</dbReference>
<evidence type="ECO:0000256" key="2">
    <source>
        <dbReference type="SAM" id="MobiDB-lite"/>
    </source>
</evidence>
<comment type="caution">
    <text evidence="4">The sequence shown here is derived from an EMBL/GenBank/DDBJ whole genome shotgun (WGS) entry which is preliminary data.</text>
</comment>
<dbReference type="OrthoDB" id="9764783at2"/>
<dbReference type="EMBL" id="JXQV01000006">
    <property type="protein sequence ID" value="KIQ03737.1"/>
    <property type="molecule type" value="Genomic_DNA"/>
</dbReference>
<dbReference type="NCBIfam" id="TIGR01651">
    <property type="entry name" value="CobT"/>
    <property type="match status" value="1"/>
</dbReference>
<evidence type="ECO:0000313" key="4">
    <source>
        <dbReference type="EMBL" id="KIQ03737.1"/>
    </source>
</evidence>
<dbReference type="GO" id="GO:0009236">
    <property type="term" value="P:cobalamin biosynthetic process"/>
    <property type="evidence" value="ECO:0007669"/>
    <property type="project" value="UniProtKB-UniRule"/>
</dbReference>
<evidence type="ECO:0000313" key="5">
    <source>
        <dbReference type="Proteomes" id="UP000035017"/>
    </source>
</evidence>
<dbReference type="EC" id="6.6.1.2" evidence="1"/>
<dbReference type="GO" id="GO:0051116">
    <property type="term" value="F:cobaltochelatase activity"/>
    <property type="evidence" value="ECO:0007669"/>
    <property type="project" value="UniProtKB-UniRule"/>
</dbReference>
<dbReference type="CDD" id="cd01454">
    <property type="entry name" value="vWA_norD_type"/>
    <property type="match status" value="1"/>
</dbReference>
<proteinExistence type="predicted"/>
<reference evidence="4 5" key="1">
    <citation type="submission" date="2014-12" db="EMBL/GenBank/DDBJ databases">
        <title>16Stimator: statistical estimation of ribosomal gene copy numbers from draft genome assemblies.</title>
        <authorList>
            <person name="Perisin M.A."/>
            <person name="Vetter M."/>
            <person name="Gilbert J.A."/>
            <person name="Bergelson J."/>
        </authorList>
    </citation>
    <scope>NUCLEOTIDE SEQUENCE [LARGE SCALE GENOMIC DNA]</scope>
    <source>
        <strain evidence="4 5">MEJ076</strain>
    </source>
</reference>
<dbReference type="PANTHER" id="PTHR41248">
    <property type="entry name" value="NORD PROTEIN"/>
    <property type="match status" value="1"/>
</dbReference>
<sequence>MAGRGDNVRPKSGTVIDAEPLRQAITGCVRSIAGDSEVEVVFANERPGLAGERMRLPEISKKPTVQEIAITRGLGDSMALRLACHDSDIHATMSPQGPDARLIFDAVEQARVESIGAMRMAGMASNISAMNAEKYAKANFVNIKTQEEAPLAEAIAMMVREKLTGEKPPQSAGQVLDLWRPFIEDKASADLQDLSKVVEDQKAFSKLIRKMLTSMQMAEDFGDEDDQPESQETESEEDQPASNETQEEQVEEEAGSDAAPAEESEASQEQMEDGEMDGAEMSEDEMSDDLDEDSETPGETRRPNSPFDDFNEKVDYRIFTQEFDEEISAEELCDEAELDRLRAFLDKQLAHLQGAVGRLANRLQRRLMAQQNRSWDFDLEEGYLDPARLVRLVIDPMQPLSFKKERDTKFRDTVVSLVIDNSGSMRGRPITVAATCADILARTLERSGVKVEILGFTTKAWKGGQSREQWLANGKPPSPGRLNDLRHIVYKSADAPWRRSRRNLGLMMREGLLKENIDGEALMWAHNRLINRPEQRKIMMMISDGAPVDDSTLSVNPGNYLERHLRAVIEQIETRSSVELLAIGIGHDVTRYYRRAVTIVDADELAGAMTEQLAALFEDTSAAPRRSGRMRRAS</sequence>
<dbReference type="Proteomes" id="UP000035017">
    <property type="component" value="Unassembled WGS sequence"/>
</dbReference>
<organism evidence="4 5">
    <name type="scientific">Agrobacterium tumefaciens</name>
    <dbReference type="NCBI Taxonomy" id="358"/>
    <lineage>
        <taxon>Bacteria</taxon>
        <taxon>Pseudomonadati</taxon>
        <taxon>Pseudomonadota</taxon>
        <taxon>Alphaproteobacteria</taxon>
        <taxon>Hyphomicrobiales</taxon>
        <taxon>Rhizobiaceae</taxon>
        <taxon>Rhizobium/Agrobacterium group</taxon>
        <taxon>Agrobacterium</taxon>
        <taxon>Agrobacterium tumefaciens complex</taxon>
    </lineage>
</organism>
<dbReference type="InterPro" id="IPR036465">
    <property type="entry name" value="vWFA_dom_sf"/>
</dbReference>
<dbReference type="PANTHER" id="PTHR41248:SF1">
    <property type="entry name" value="NORD PROTEIN"/>
    <property type="match status" value="1"/>
</dbReference>
<dbReference type="InterPro" id="IPR025861">
    <property type="entry name" value="CobT_VWA_dom"/>
</dbReference>
<dbReference type="AlphaFoldDB" id="A0A0D0JCT5"/>